<dbReference type="AlphaFoldDB" id="A0A238F2P3"/>
<keyword evidence="8 10" id="KW-0472">Membrane</keyword>
<feature type="transmembrane region" description="Helical" evidence="10">
    <location>
        <begin position="414"/>
        <end position="434"/>
    </location>
</feature>
<dbReference type="GO" id="GO:0015031">
    <property type="term" value="P:protein transport"/>
    <property type="evidence" value="ECO:0007669"/>
    <property type="project" value="UniProtKB-KW"/>
</dbReference>
<feature type="compositionally biased region" description="Low complexity" evidence="9">
    <location>
        <begin position="58"/>
        <end position="76"/>
    </location>
</feature>
<feature type="compositionally biased region" description="Polar residues" evidence="9">
    <location>
        <begin position="104"/>
        <end position="120"/>
    </location>
</feature>
<comment type="subcellular location">
    <subcellularLocation>
        <location evidence="1">Membrane</location>
        <topology evidence="1">Multi-pass membrane protein</topology>
    </subcellularLocation>
</comment>
<reference evidence="12" key="1">
    <citation type="submission" date="2016-09" db="EMBL/GenBank/DDBJ databases">
        <authorList>
            <person name="Jeantristanb JTB J.-T."/>
            <person name="Ricardo R."/>
        </authorList>
    </citation>
    <scope>NUCLEOTIDE SEQUENCE [LARGE SCALE GENOMIC DNA]</scope>
</reference>
<dbReference type="InterPro" id="IPR004813">
    <property type="entry name" value="OPT"/>
</dbReference>
<feature type="transmembrane region" description="Helical" evidence="10">
    <location>
        <begin position="484"/>
        <end position="506"/>
    </location>
</feature>
<feature type="region of interest" description="Disordered" evidence="9">
    <location>
        <begin position="223"/>
        <end position="242"/>
    </location>
</feature>
<evidence type="ECO:0000256" key="10">
    <source>
        <dbReference type="SAM" id="Phobius"/>
    </source>
</evidence>
<feature type="transmembrane region" description="Helical" evidence="10">
    <location>
        <begin position="314"/>
        <end position="337"/>
    </location>
</feature>
<keyword evidence="3" id="KW-0813">Transport</keyword>
<dbReference type="NCBIfam" id="TIGR00728">
    <property type="entry name" value="OPT_sfam"/>
    <property type="match status" value="1"/>
</dbReference>
<keyword evidence="5" id="KW-0571">Peptide transport</keyword>
<dbReference type="GO" id="GO:0016020">
    <property type="term" value="C:membrane"/>
    <property type="evidence" value="ECO:0007669"/>
    <property type="project" value="UniProtKB-SubCell"/>
</dbReference>
<evidence type="ECO:0000256" key="7">
    <source>
        <dbReference type="ARBA" id="ARBA00022989"/>
    </source>
</evidence>
<keyword evidence="12" id="KW-1185">Reference proteome</keyword>
<sequence>MAPRPLTSHSDHRNLSHGLGGHVHGDDDDMHSVSDDGMFSFARPPTAEQPTRSLPFGVPSIPSSPSTPATVAVAAPDGSAHSPPPKQLTFAPQHDDSPAPSYRTHVQQGSARPSTGNVPPSSGHKLPRVDVAFDNTPFRIDLGGRLRAGYQHSDSEDSLSGHKEIKTTKLASTVSTSRRRDTEASLNTESRDGSQVGLNPLGKNNNTSRWRKSDRQSFRLESIDVHPSPPHTSSPSGDGSDDHLAKVVQVTDAASEPGDMEEDSPYAEVRASVSNWDDPIIPSLTFRSWFLGLFLSVTLGSANTFLAFRYPAPAITPLVTLIVAYPLGKVLAMLLPITEWSIPQCFRLGPTMSLNPGPFSQKEHTVIVMMANVGLTPPAELMLAPAPPTTSYALNYSVATEVFYKIKYNFTFDFLLVLSTCVLGFGIAGLYRRFLVWPASLLWPQNLLLATLIATFHAEEDDEPDSVGVPRLRLFTYVTAGAAIWFWLPGYIFQALSAFSFMCWIAPSKFLYA</sequence>
<name>A0A238F2P3_9BASI</name>
<dbReference type="Pfam" id="PF03169">
    <property type="entry name" value="OPT"/>
    <property type="match status" value="1"/>
</dbReference>
<evidence type="ECO:0000256" key="9">
    <source>
        <dbReference type="SAM" id="MobiDB-lite"/>
    </source>
</evidence>
<keyword evidence="4 10" id="KW-0812">Transmembrane</keyword>
<organism evidence="11 12">
    <name type="scientific">Microbotryum intermedium</name>
    <dbReference type="NCBI Taxonomy" id="269621"/>
    <lineage>
        <taxon>Eukaryota</taxon>
        <taxon>Fungi</taxon>
        <taxon>Dikarya</taxon>
        <taxon>Basidiomycota</taxon>
        <taxon>Pucciniomycotina</taxon>
        <taxon>Microbotryomycetes</taxon>
        <taxon>Microbotryales</taxon>
        <taxon>Microbotryaceae</taxon>
        <taxon>Microbotryum</taxon>
    </lineage>
</organism>
<dbReference type="EMBL" id="FMSP01000001">
    <property type="protein sequence ID" value="SCV67275.1"/>
    <property type="molecule type" value="Genomic_DNA"/>
</dbReference>
<evidence type="ECO:0000256" key="5">
    <source>
        <dbReference type="ARBA" id="ARBA00022856"/>
    </source>
</evidence>
<feature type="compositionally biased region" description="Basic and acidic residues" evidence="9">
    <location>
        <begin position="153"/>
        <end position="167"/>
    </location>
</feature>
<dbReference type="OrthoDB" id="9986677at2759"/>
<evidence type="ECO:0000313" key="11">
    <source>
        <dbReference type="EMBL" id="SCV67275.1"/>
    </source>
</evidence>
<evidence type="ECO:0000256" key="2">
    <source>
        <dbReference type="ARBA" id="ARBA00008807"/>
    </source>
</evidence>
<proteinExistence type="inferred from homology"/>
<gene>
    <name evidence="11" type="ORF">BQ2448_5921</name>
</gene>
<accession>A0A238F2P3</accession>
<evidence type="ECO:0000313" key="12">
    <source>
        <dbReference type="Proteomes" id="UP000198372"/>
    </source>
</evidence>
<keyword evidence="6" id="KW-0653">Protein transport</keyword>
<dbReference type="PANTHER" id="PTHR22601">
    <property type="entry name" value="ISP4 LIKE PROTEIN"/>
    <property type="match status" value="1"/>
</dbReference>
<feature type="region of interest" description="Disordered" evidence="9">
    <location>
        <begin position="150"/>
        <end position="216"/>
    </location>
</feature>
<keyword evidence="7 10" id="KW-1133">Transmembrane helix</keyword>
<evidence type="ECO:0000256" key="3">
    <source>
        <dbReference type="ARBA" id="ARBA00022448"/>
    </source>
</evidence>
<evidence type="ECO:0000256" key="1">
    <source>
        <dbReference type="ARBA" id="ARBA00004141"/>
    </source>
</evidence>
<feature type="region of interest" description="Disordered" evidence="9">
    <location>
        <begin position="1"/>
        <end position="130"/>
    </location>
</feature>
<dbReference type="GO" id="GO:0035673">
    <property type="term" value="F:oligopeptide transmembrane transporter activity"/>
    <property type="evidence" value="ECO:0007669"/>
    <property type="project" value="InterPro"/>
</dbReference>
<dbReference type="Proteomes" id="UP000198372">
    <property type="component" value="Unassembled WGS sequence"/>
</dbReference>
<evidence type="ECO:0000256" key="8">
    <source>
        <dbReference type="ARBA" id="ARBA00023136"/>
    </source>
</evidence>
<comment type="similarity">
    <text evidence="2">Belongs to the oligopeptide OPT transporter family.</text>
</comment>
<protein>
    <submittedName>
        <fullName evidence="11">BQ2448_5921 protein</fullName>
    </submittedName>
</protein>
<evidence type="ECO:0000256" key="4">
    <source>
        <dbReference type="ARBA" id="ARBA00022692"/>
    </source>
</evidence>
<dbReference type="InterPro" id="IPR004648">
    <property type="entry name" value="Oligpept_transpt"/>
</dbReference>
<evidence type="ECO:0000256" key="6">
    <source>
        <dbReference type="ARBA" id="ARBA00022927"/>
    </source>
</evidence>